<reference evidence="3 4" key="1">
    <citation type="submission" date="2016-12" db="EMBL/GenBank/DDBJ databases">
        <title>The genomes of Aspergillus section Nigri reveals drivers in fungal speciation.</title>
        <authorList>
            <consortium name="DOE Joint Genome Institute"/>
            <person name="Vesth T.C."/>
            <person name="Nybo J."/>
            <person name="Theobald S."/>
            <person name="Brandl J."/>
            <person name="Frisvad J.C."/>
            <person name="Nielsen K.F."/>
            <person name="Lyhne E.K."/>
            <person name="Kogle M.E."/>
            <person name="Kuo A."/>
            <person name="Riley R."/>
            <person name="Clum A."/>
            <person name="Nolan M."/>
            <person name="Lipzen A."/>
            <person name="Salamov A."/>
            <person name="Henrissat B."/>
            <person name="Wiebenga A."/>
            <person name="De Vries R.P."/>
            <person name="Grigoriev I.V."/>
            <person name="Mortensen U.H."/>
            <person name="Andersen M.R."/>
            <person name="Baker S.E."/>
        </authorList>
    </citation>
    <scope>NUCLEOTIDE SEQUENCE [LARGE SCALE GENOMIC DNA]</scope>
    <source>
        <strain evidence="3 4">CBS 117.55</strain>
    </source>
</reference>
<proteinExistence type="predicted"/>
<keyword evidence="2" id="KW-1133">Transmembrane helix</keyword>
<sequence length="168" mass="18274">MGQGARSRSGSRTSIRGYKPMPGSTSCTAVRTIPPPWQASTTRPCHKAVCMRHPSPQGVSRLGQPRQDGKIPIIYRGLLLHIPLVHGSYKSRNKHPGPSREARKSTSPPCIIEKKKRKKLSLLLVSAVLKAYWLRVCCPFSVIRFALAFALVLCGACGLAPHAVGILS</sequence>
<keyword evidence="4" id="KW-1185">Reference proteome</keyword>
<feature type="compositionally biased region" description="Low complexity" evidence="1">
    <location>
        <begin position="1"/>
        <end position="17"/>
    </location>
</feature>
<dbReference type="AlphaFoldDB" id="A0A317WMU3"/>
<evidence type="ECO:0000313" key="4">
    <source>
        <dbReference type="Proteomes" id="UP000247233"/>
    </source>
</evidence>
<dbReference type="GeneID" id="37060819"/>
<evidence type="ECO:0000256" key="2">
    <source>
        <dbReference type="SAM" id="Phobius"/>
    </source>
</evidence>
<name>A0A317WMU3_9EURO</name>
<keyword evidence="2" id="KW-0812">Transmembrane</keyword>
<organism evidence="3 4">
    <name type="scientific">Aspergillus heteromorphus CBS 117.55</name>
    <dbReference type="NCBI Taxonomy" id="1448321"/>
    <lineage>
        <taxon>Eukaryota</taxon>
        <taxon>Fungi</taxon>
        <taxon>Dikarya</taxon>
        <taxon>Ascomycota</taxon>
        <taxon>Pezizomycotina</taxon>
        <taxon>Eurotiomycetes</taxon>
        <taxon>Eurotiomycetidae</taxon>
        <taxon>Eurotiales</taxon>
        <taxon>Aspergillaceae</taxon>
        <taxon>Aspergillus</taxon>
        <taxon>Aspergillus subgen. Circumdati</taxon>
    </lineage>
</organism>
<evidence type="ECO:0000313" key="3">
    <source>
        <dbReference type="EMBL" id="PWY87699.1"/>
    </source>
</evidence>
<feature type="transmembrane region" description="Helical" evidence="2">
    <location>
        <begin position="142"/>
        <end position="167"/>
    </location>
</feature>
<comment type="caution">
    <text evidence="3">The sequence shown here is derived from an EMBL/GenBank/DDBJ whole genome shotgun (WGS) entry which is preliminary data.</text>
</comment>
<dbReference type="EMBL" id="MSFL01000006">
    <property type="protein sequence ID" value="PWY87699.1"/>
    <property type="molecule type" value="Genomic_DNA"/>
</dbReference>
<gene>
    <name evidence="3" type="ORF">BO70DRAFT_200347</name>
</gene>
<protein>
    <submittedName>
        <fullName evidence="3">Uncharacterized protein</fullName>
    </submittedName>
</protein>
<feature type="region of interest" description="Disordered" evidence="1">
    <location>
        <begin position="1"/>
        <end position="30"/>
    </location>
</feature>
<feature type="region of interest" description="Disordered" evidence="1">
    <location>
        <begin position="89"/>
        <end position="108"/>
    </location>
</feature>
<evidence type="ECO:0000256" key="1">
    <source>
        <dbReference type="SAM" id="MobiDB-lite"/>
    </source>
</evidence>
<dbReference type="Proteomes" id="UP000247233">
    <property type="component" value="Unassembled WGS sequence"/>
</dbReference>
<accession>A0A317WMU3</accession>
<dbReference type="VEuPathDB" id="FungiDB:BO70DRAFT_200347"/>
<keyword evidence="2" id="KW-0472">Membrane</keyword>
<dbReference type="RefSeq" id="XP_025401582.1">
    <property type="nucleotide sequence ID" value="XM_025538582.1"/>
</dbReference>